<keyword evidence="1" id="KW-1133">Transmembrane helix</keyword>
<evidence type="ECO:0000313" key="3">
    <source>
        <dbReference type="Proteomes" id="UP000244817"/>
    </source>
</evidence>
<evidence type="ECO:0008006" key="4">
    <source>
        <dbReference type="Google" id="ProtNLM"/>
    </source>
</evidence>
<gene>
    <name evidence="2" type="ORF">DC363_08545</name>
</gene>
<reference evidence="2 3" key="1">
    <citation type="submission" date="2018-04" db="EMBL/GenBank/DDBJ databases">
        <title>Pelagivirga bohaiensis gen. nov., sp. nov., a bacterium isolated from the Bohai Sea.</title>
        <authorList>
            <person name="Ji X."/>
        </authorList>
    </citation>
    <scope>NUCLEOTIDE SEQUENCE [LARGE SCALE GENOMIC DNA]</scope>
    <source>
        <strain evidence="2 3">BH-SD16</strain>
    </source>
</reference>
<dbReference type="Proteomes" id="UP000244817">
    <property type="component" value="Unassembled WGS sequence"/>
</dbReference>
<dbReference type="EMBL" id="QCYG01000005">
    <property type="protein sequence ID" value="PVA06792.1"/>
    <property type="molecule type" value="Genomic_DNA"/>
</dbReference>
<keyword evidence="1" id="KW-0812">Transmembrane</keyword>
<protein>
    <recommendedName>
        <fullName evidence="4">PH domain-containing protein</fullName>
    </recommendedName>
</protein>
<dbReference type="AlphaFoldDB" id="A0A2T7FX84"/>
<evidence type="ECO:0000313" key="2">
    <source>
        <dbReference type="EMBL" id="PVA06792.1"/>
    </source>
</evidence>
<name>A0A2T7FX84_9RHOB</name>
<keyword evidence="1" id="KW-0472">Membrane</keyword>
<organism evidence="2 3">
    <name type="scientific">Thalassorhabdomicrobium marinisediminis</name>
    <dbReference type="NCBI Taxonomy" id="2170577"/>
    <lineage>
        <taxon>Bacteria</taxon>
        <taxon>Pseudomonadati</taxon>
        <taxon>Pseudomonadota</taxon>
        <taxon>Alphaproteobacteria</taxon>
        <taxon>Rhodobacterales</taxon>
        <taxon>Paracoccaceae</taxon>
        <taxon>Thalassorhabdomicrobium</taxon>
    </lineage>
</organism>
<feature type="transmembrane region" description="Helical" evidence="1">
    <location>
        <begin position="42"/>
        <end position="63"/>
    </location>
</feature>
<dbReference type="RefSeq" id="WP_108640950.1">
    <property type="nucleotide sequence ID" value="NZ_QCYG01000005.1"/>
</dbReference>
<sequence>MEQGTIHARLRASPVRRVLACVTVAGLGLLLVLGAVSQPQPLVWRVLLVGLGGASLALAVALYRATAAGLILTDSALVDTDGRTLAALEDVQSVEQGTFAFKPSNGFVLRLHRPARARWAPGLWWRISSRVGVGGVTPPAAAKAMADRITALLAAREWPPS</sequence>
<accession>A0A2T7FX84</accession>
<comment type="caution">
    <text evidence="2">The sequence shown here is derived from an EMBL/GenBank/DDBJ whole genome shotgun (WGS) entry which is preliminary data.</text>
</comment>
<dbReference type="OrthoDB" id="7862519at2"/>
<keyword evidence="3" id="KW-1185">Reference proteome</keyword>
<feature type="transmembrane region" description="Helical" evidence="1">
    <location>
        <begin position="18"/>
        <end position="36"/>
    </location>
</feature>
<evidence type="ECO:0000256" key="1">
    <source>
        <dbReference type="SAM" id="Phobius"/>
    </source>
</evidence>
<proteinExistence type="predicted"/>